<dbReference type="GO" id="GO:0006950">
    <property type="term" value="P:response to stress"/>
    <property type="evidence" value="ECO:0007669"/>
    <property type="project" value="UniProtKB-ARBA"/>
</dbReference>
<feature type="disulfide bond" evidence="10">
    <location>
        <begin position="677"/>
        <end position="686"/>
    </location>
</feature>
<dbReference type="PROSITE" id="PS50025">
    <property type="entry name" value="LAM_G_DOMAIN"/>
    <property type="match status" value="1"/>
</dbReference>
<evidence type="ECO:0000313" key="14">
    <source>
        <dbReference type="Proteomes" id="UP000887574"/>
    </source>
</evidence>
<feature type="domain" description="Laminin G" evidence="11">
    <location>
        <begin position="1230"/>
        <end position="1413"/>
    </location>
</feature>
<dbReference type="PROSITE" id="PS50027">
    <property type="entry name" value="EGF_LAM_2"/>
    <property type="match status" value="5"/>
</dbReference>
<evidence type="ECO:0000256" key="5">
    <source>
        <dbReference type="ARBA" id="ARBA00022737"/>
    </source>
</evidence>
<dbReference type="InterPro" id="IPR008211">
    <property type="entry name" value="Laminin_N"/>
</dbReference>
<keyword evidence="7 10" id="KW-1015">Disulfide bond</keyword>
<dbReference type="GO" id="GO:0005604">
    <property type="term" value="C:basement membrane"/>
    <property type="evidence" value="ECO:0007669"/>
    <property type="project" value="UniProtKB-SubCell"/>
</dbReference>
<feature type="disulfide bond" evidence="10">
    <location>
        <begin position="540"/>
        <end position="549"/>
    </location>
</feature>
<feature type="domain" description="Laminin EGF-like" evidence="12">
    <location>
        <begin position="657"/>
        <end position="706"/>
    </location>
</feature>
<reference evidence="15" key="1">
    <citation type="submission" date="2022-11" db="UniProtKB">
        <authorList>
            <consortium name="WormBaseParasite"/>
        </authorList>
    </citation>
    <scope>IDENTIFICATION</scope>
</reference>
<feature type="disulfide bond" evidence="10">
    <location>
        <begin position="780"/>
        <end position="789"/>
    </location>
</feature>
<feature type="disulfide bond" evidence="10">
    <location>
        <begin position="567"/>
        <end position="584"/>
    </location>
</feature>
<protein>
    <submittedName>
        <fullName evidence="15">Uncharacterized protein</fullName>
    </submittedName>
</protein>
<feature type="disulfide bond" evidence="10">
    <location>
        <begin position="632"/>
        <end position="641"/>
    </location>
</feature>
<dbReference type="PROSITE" id="PS51117">
    <property type="entry name" value="LAMININ_NTER"/>
    <property type="match status" value="1"/>
</dbReference>
<evidence type="ECO:0000256" key="9">
    <source>
        <dbReference type="ARBA" id="ARBA00023292"/>
    </source>
</evidence>
<feature type="domain" description="Laminin N-terminal" evidence="13">
    <location>
        <begin position="36"/>
        <end position="299"/>
    </location>
</feature>
<dbReference type="FunFam" id="2.10.25.10:FF:000011">
    <property type="entry name" value="Cadherin EGF LAG seven-pass G-type receptor"/>
    <property type="match status" value="1"/>
</dbReference>
<dbReference type="PROSITE" id="PS01248">
    <property type="entry name" value="EGF_LAM_1"/>
    <property type="match status" value="2"/>
</dbReference>
<dbReference type="SUPFAM" id="SSF49899">
    <property type="entry name" value="Concanavalin A-like lectins/glucanases"/>
    <property type="match status" value="2"/>
</dbReference>
<dbReference type="GO" id="GO:0009887">
    <property type="term" value="P:animal organ morphogenesis"/>
    <property type="evidence" value="ECO:0007669"/>
    <property type="project" value="TreeGrafter"/>
</dbReference>
<evidence type="ECO:0000259" key="13">
    <source>
        <dbReference type="PROSITE" id="PS51117"/>
    </source>
</evidence>
<evidence type="ECO:0000256" key="2">
    <source>
        <dbReference type="ARBA" id="ARBA00022525"/>
    </source>
</evidence>
<dbReference type="InterPro" id="IPR002049">
    <property type="entry name" value="LE_dom"/>
</dbReference>
<keyword evidence="4" id="KW-0732">Signal</keyword>
<feature type="domain" description="Laminin EGF-like" evidence="12">
    <location>
        <begin position="757"/>
        <end position="809"/>
    </location>
</feature>
<dbReference type="FunFam" id="2.10.25.10:FF:000082">
    <property type="entry name" value="Laminin subunit alpha 1"/>
    <property type="match status" value="2"/>
</dbReference>
<dbReference type="SMART" id="SM00180">
    <property type="entry name" value="EGF_Lam"/>
    <property type="match status" value="10"/>
</dbReference>
<keyword evidence="14" id="KW-1185">Reference proteome</keyword>
<dbReference type="WBParaSite" id="jg9325">
    <property type="protein sequence ID" value="jg9325"/>
    <property type="gene ID" value="jg9325"/>
</dbReference>
<feature type="disulfide bond" evidence="10">
    <location>
        <begin position="521"/>
        <end position="538"/>
    </location>
</feature>
<dbReference type="Gene3D" id="2.10.25.10">
    <property type="entry name" value="Laminin"/>
    <property type="match status" value="9"/>
</dbReference>
<evidence type="ECO:0000256" key="1">
    <source>
        <dbReference type="ARBA" id="ARBA00004302"/>
    </source>
</evidence>
<dbReference type="SUPFAM" id="SSF57196">
    <property type="entry name" value="EGF/Laminin"/>
    <property type="match status" value="8"/>
</dbReference>
<comment type="caution">
    <text evidence="10">Lacks conserved residue(s) required for the propagation of feature annotation.</text>
</comment>
<dbReference type="Pfam" id="PF00055">
    <property type="entry name" value="Laminin_N"/>
    <property type="match status" value="1"/>
</dbReference>
<dbReference type="FunFam" id="2.10.25.10:FF:000388">
    <property type="entry name" value="Laminin subunit alpha"/>
    <property type="match status" value="1"/>
</dbReference>
<dbReference type="PRINTS" id="PR00011">
    <property type="entry name" value="EGFLAMININ"/>
</dbReference>
<keyword evidence="3" id="KW-0272">Extracellular matrix</keyword>
<dbReference type="PANTHER" id="PTHR10574:SF406">
    <property type="entry name" value="LAMININ SUBUNIT ALPHA 5"/>
    <property type="match status" value="1"/>
</dbReference>
<dbReference type="GO" id="GO:0061564">
    <property type="term" value="P:axon development"/>
    <property type="evidence" value="ECO:0007669"/>
    <property type="project" value="UniProtKB-ARBA"/>
</dbReference>
<dbReference type="InterPro" id="IPR013320">
    <property type="entry name" value="ConA-like_dom_sf"/>
</dbReference>
<dbReference type="CDD" id="cd00055">
    <property type="entry name" value="EGF_Lam"/>
    <property type="match status" value="10"/>
</dbReference>
<dbReference type="FunFam" id="2.10.25.10:FF:000090">
    <property type="entry name" value="laminin subunit alpha"/>
    <property type="match status" value="1"/>
</dbReference>
<dbReference type="SMART" id="SM00282">
    <property type="entry name" value="LamG"/>
    <property type="match status" value="2"/>
</dbReference>
<name>A0A915EV46_9BILA</name>
<feature type="domain" description="Laminin EGF-like" evidence="12">
    <location>
        <begin position="565"/>
        <end position="610"/>
    </location>
</feature>
<dbReference type="PANTHER" id="PTHR10574">
    <property type="entry name" value="NETRIN/LAMININ-RELATED"/>
    <property type="match status" value="1"/>
</dbReference>
<feature type="disulfide bond" evidence="10">
    <location>
        <begin position="586"/>
        <end position="595"/>
    </location>
</feature>
<evidence type="ECO:0000256" key="10">
    <source>
        <dbReference type="PROSITE-ProRule" id="PRU00460"/>
    </source>
</evidence>
<dbReference type="FunFam" id="2.10.25.10:FF:000034">
    <property type="entry name" value="Laminin subunit alpha 3"/>
    <property type="match status" value="2"/>
</dbReference>
<dbReference type="PROSITE" id="PS00022">
    <property type="entry name" value="EGF_1"/>
    <property type="match status" value="1"/>
</dbReference>
<feature type="domain" description="Laminin EGF-like" evidence="12">
    <location>
        <begin position="519"/>
        <end position="564"/>
    </location>
</feature>
<dbReference type="Pfam" id="PF02210">
    <property type="entry name" value="Laminin_G_2"/>
    <property type="match status" value="2"/>
</dbReference>
<feature type="domain" description="Laminin EGF-like" evidence="12">
    <location>
        <begin position="611"/>
        <end position="656"/>
    </location>
</feature>
<feature type="disulfide bond" evidence="10">
    <location>
        <begin position="565"/>
        <end position="577"/>
    </location>
</feature>
<feature type="disulfide bond" evidence="10">
    <location>
        <begin position="611"/>
        <end position="623"/>
    </location>
</feature>
<dbReference type="InterPro" id="IPR050440">
    <property type="entry name" value="Laminin/Netrin_ECM"/>
</dbReference>
<dbReference type="GO" id="GO:0009888">
    <property type="term" value="P:tissue development"/>
    <property type="evidence" value="ECO:0007669"/>
    <property type="project" value="TreeGrafter"/>
</dbReference>
<dbReference type="InterPro" id="IPR001791">
    <property type="entry name" value="Laminin_G"/>
</dbReference>
<evidence type="ECO:0000256" key="3">
    <source>
        <dbReference type="ARBA" id="ARBA00022530"/>
    </source>
</evidence>
<comment type="subcellular location">
    <subcellularLocation>
        <location evidence="1">Secreted</location>
        <location evidence="1">Extracellular space</location>
        <location evidence="1">Extracellular matrix</location>
        <location evidence="1">Basement membrane</location>
    </subcellularLocation>
</comment>
<dbReference type="FunFam" id="2.10.25.10:FF:000069">
    <property type="entry name" value="Laminin subunit alpha 1"/>
    <property type="match status" value="1"/>
</dbReference>
<keyword evidence="6" id="KW-0084">Basement membrane</keyword>
<dbReference type="SMART" id="SM00136">
    <property type="entry name" value="LamNT"/>
    <property type="match status" value="1"/>
</dbReference>
<keyword evidence="2" id="KW-0964">Secreted</keyword>
<feature type="disulfide bond" evidence="10">
    <location>
        <begin position="519"/>
        <end position="531"/>
    </location>
</feature>
<keyword evidence="9 10" id="KW-0424">Laminin EGF-like domain</keyword>
<evidence type="ECO:0000256" key="6">
    <source>
        <dbReference type="ARBA" id="ARBA00022869"/>
    </source>
</evidence>
<dbReference type="GO" id="GO:0071711">
    <property type="term" value="P:basement membrane organization"/>
    <property type="evidence" value="ECO:0007669"/>
    <property type="project" value="UniProtKB-ARBA"/>
</dbReference>
<keyword evidence="8" id="KW-0325">Glycoprotein</keyword>
<dbReference type="Gene3D" id="2.60.120.260">
    <property type="entry name" value="Galactose-binding domain-like"/>
    <property type="match status" value="1"/>
</dbReference>
<sequence length="1424" mass="157795">MRRLGRDDQHAWGIPSRRWVVLAVIFYLSNQLQPNDAVVLTPPNRNLAHGRKIEATFTCGEVNGQPISEMYCTIAGASPYTPHNQYSYRMMDGEGKYKEMMQKESFLRGASNMVDGSPAWYQSPPLSRGMQYREINITIDLEQEFHVAYVWIQMANSPRPGTWILEHSVDYGKTYQPWQYFASSPAECSRLFGIASLSPITEDDSVICTSEFSSIQPMDNGEIMLNLLENRPGKNNFGASKKLQTFAKATNVRIVLLKPKTLQGHLMDLHGDDTHHPHADATVTRRYFYGIKEVLMGGRCVCNGHADSCDVLDVSRPRTWLCRCEHNTCGDSCERCCSGFEQKKWMSNHEFEEFTCEPCNCHGHSQECVYEEKLDENHQSLDIHGNYSGGGRCLNCRDNTEGINCNQCKAGYYRPENKEWTDPDVCQACVCDPTKHTGNCAEETGKCECLPNSQDLSATNVLKATTTLQNADSASAMLMEPLGRVFVDGKCPCKEGYSGTYCESCSPGYTNLTAGCPACKCDDTGSVNAECDVSTGQCACKSNFGGLQCNKCANGYFNHPACDYCDCDPSGTEDDICDQTSGQCLCKAGFSGRRCEQCDENYFGYPNCKECGCNAIGSKSQKCDATNGECPCHPNFTSRTCDRCAAKYYRYPECLECGCNSAGSKGVTCDNDGQCYCKPNFEGNHCDQCKEKFYNFPICEECNCHPSGVIPEFAGCDKVAPGELCTCRENVIGRTCSQCKPTFWDLQPYHEKGCVDCNCNKTGTLSLLNSCDQVSGQCTCKRYVAGQKCDLCADGFYNMQANSQVGCQACNCDAGGAIGNSCNQNTGQCRCRPRIQGLKCDQPIQDHFFQLFGTIDTKQRKVVNQMESLSDSPLIQKSFRTFPGKSAVYKLLFHYKNPTEVSVEVDISLMPFETKTPDFEQKIKAVLEPTAEPTSKFINTDEQPLVLNVGKWHMKIKSPKRLFLDYVVLVPSEYYLGSSLSERIQSPCSTNSPSNESCVELLYPPMPSISKPVHSSAFPFVKNLKLDSEYINLSKAKATKGVQSSCLNKEVRVISLISERYHAQFTSLNVDKQIELFLRFRTTQPSAHLATVMTADVIWIRELVKIDIESDFLVVRSNREDSELIKTELSTRMAGHWHYVSVVRNKNTLKMHLDDVFSEEVKAGDVSDVINSNDVVLIFGHSSSSETPGNFIGCIEHLNEVKLTGCTIGGVPITSTTGEGKGHSPDDPESAFKAGNGASTAAGTGLLPAPLFLPLPMFAGGKLRATAANGIIMFVTNEKHSDYMALYMQDGKIFFSFGSGTAQLTIQGKQSLLDDEWHSVRAEREGTVAALFIDGRPEAENQTEGTELIDAQPPLYIGGLPTDLVPFASRILPVRHAESVTDQNPHKIFWLCPHSEHRQEDSKTLFSTHFHQCRLIGDDPVWLG</sequence>
<evidence type="ECO:0000256" key="7">
    <source>
        <dbReference type="ARBA" id="ARBA00023157"/>
    </source>
</evidence>
<evidence type="ECO:0000256" key="8">
    <source>
        <dbReference type="ARBA" id="ARBA00023180"/>
    </source>
</evidence>
<proteinExistence type="predicted"/>
<evidence type="ECO:0000313" key="15">
    <source>
        <dbReference type="WBParaSite" id="jg9325"/>
    </source>
</evidence>
<dbReference type="CDD" id="cd00110">
    <property type="entry name" value="LamG"/>
    <property type="match status" value="2"/>
</dbReference>
<dbReference type="InterPro" id="IPR000742">
    <property type="entry name" value="EGF"/>
</dbReference>
<dbReference type="Proteomes" id="UP000887574">
    <property type="component" value="Unplaced"/>
</dbReference>
<feature type="disulfide bond" evidence="10">
    <location>
        <begin position="657"/>
        <end position="669"/>
    </location>
</feature>
<evidence type="ECO:0000256" key="4">
    <source>
        <dbReference type="ARBA" id="ARBA00022729"/>
    </source>
</evidence>
<organism evidence="14 15">
    <name type="scientific">Ditylenchus dipsaci</name>
    <dbReference type="NCBI Taxonomy" id="166011"/>
    <lineage>
        <taxon>Eukaryota</taxon>
        <taxon>Metazoa</taxon>
        <taxon>Ecdysozoa</taxon>
        <taxon>Nematoda</taxon>
        <taxon>Chromadorea</taxon>
        <taxon>Rhabditida</taxon>
        <taxon>Tylenchina</taxon>
        <taxon>Tylenchomorpha</taxon>
        <taxon>Sphaerularioidea</taxon>
        <taxon>Anguinidae</taxon>
        <taxon>Anguininae</taxon>
        <taxon>Ditylenchus</taxon>
    </lineage>
</organism>
<evidence type="ECO:0000259" key="11">
    <source>
        <dbReference type="PROSITE" id="PS50025"/>
    </source>
</evidence>
<feature type="disulfide bond" evidence="10">
    <location>
        <begin position="613"/>
        <end position="630"/>
    </location>
</feature>
<evidence type="ECO:0000259" key="12">
    <source>
        <dbReference type="PROSITE" id="PS50027"/>
    </source>
</evidence>
<dbReference type="Gene3D" id="2.60.120.200">
    <property type="match status" value="2"/>
</dbReference>
<dbReference type="Pfam" id="PF00053">
    <property type="entry name" value="EGF_laminin"/>
    <property type="match status" value="10"/>
</dbReference>
<keyword evidence="5" id="KW-0677">Repeat</keyword>
<accession>A0A915EV46</accession>